<evidence type="ECO:0000256" key="1">
    <source>
        <dbReference type="SAM" id="SignalP"/>
    </source>
</evidence>
<sequence>MSVKIYRLLPLLTLLAVLSLSLADARPAEANDRKMTVPGRLNDIRDDLSKSRDGGRKVAFRYEADFEMYFDNREYNTNSPYLSKTIFGASVAPRIGFSVNRKHSVMAGAEIQKQFGGKFSNILDGISLYYNYDDGNHRLYAGVFPREKMAGEYSEAFFSDSLNFFRQVIQGLLYNYEGKTKTGWNINVEAGIDWMGQYSDTERERFMILSAGEFSTKIFTIGYNAYVYHFASSEAVHGVMDNILVYPYFKADFGQMLGIQEFSLRGGWLQSMQNDRKHGNGYLFPGGGEFSFVVRHWNVRLENKVYAGGDLMPFYDMTDDIGVQYGNSLYFGDRYYSVGSGFYDRLELSYEPRITDFLSVKVSAIAHFYNKYCGWQQMVTIKMSF</sequence>
<keyword evidence="1" id="KW-0732">Signal</keyword>
<protein>
    <submittedName>
        <fullName evidence="2">Uncharacterized protein</fullName>
    </submittedName>
</protein>
<dbReference type="Proteomes" id="UP000823772">
    <property type="component" value="Unassembled WGS sequence"/>
</dbReference>
<reference evidence="2" key="1">
    <citation type="submission" date="2020-10" db="EMBL/GenBank/DDBJ databases">
        <authorList>
            <person name="Gilroy R."/>
        </authorList>
    </citation>
    <scope>NUCLEOTIDE SEQUENCE</scope>
    <source>
        <strain evidence="2">B3-2255</strain>
    </source>
</reference>
<evidence type="ECO:0000313" key="3">
    <source>
        <dbReference type="Proteomes" id="UP000823772"/>
    </source>
</evidence>
<feature type="signal peptide" evidence="1">
    <location>
        <begin position="1"/>
        <end position="30"/>
    </location>
</feature>
<dbReference type="EMBL" id="JADILY010000041">
    <property type="protein sequence ID" value="MBO8481306.1"/>
    <property type="molecule type" value="Genomic_DNA"/>
</dbReference>
<accession>A0A9D9NPS9</accession>
<reference evidence="2" key="2">
    <citation type="journal article" date="2021" name="PeerJ">
        <title>Extensive microbial diversity within the chicken gut microbiome revealed by metagenomics and culture.</title>
        <authorList>
            <person name="Gilroy R."/>
            <person name="Ravi A."/>
            <person name="Getino M."/>
            <person name="Pursley I."/>
            <person name="Horton D.L."/>
            <person name="Alikhan N.F."/>
            <person name="Baker D."/>
            <person name="Gharbi K."/>
            <person name="Hall N."/>
            <person name="Watson M."/>
            <person name="Adriaenssens E.M."/>
            <person name="Foster-Nyarko E."/>
            <person name="Jarju S."/>
            <person name="Secka A."/>
            <person name="Antonio M."/>
            <person name="Oren A."/>
            <person name="Chaudhuri R.R."/>
            <person name="La Ragione R."/>
            <person name="Hildebrand F."/>
            <person name="Pallen M.J."/>
        </authorList>
    </citation>
    <scope>NUCLEOTIDE SEQUENCE</scope>
    <source>
        <strain evidence="2">B3-2255</strain>
    </source>
</reference>
<evidence type="ECO:0000313" key="2">
    <source>
        <dbReference type="EMBL" id="MBO8481306.1"/>
    </source>
</evidence>
<comment type="caution">
    <text evidence="2">The sequence shown here is derived from an EMBL/GenBank/DDBJ whole genome shotgun (WGS) entry which is preliminary data.</text>
</comment>
<organism evidence="2 3">
    <name type="scientific">Candidatus Merdivivens faecigallinarum</name>
    <dbReference type="NCBI Taxonomy" id="2840871"/>
    <lineage>
        <taxon>Bacteria</taxon>
        <taxon>Pseudomonadati</taxon>
        <taxon>Bacteroidota</taxon>
        <taxon>Bacteroidia</taxon>
        <taxon>Bacteroidales</taxon>
        <taxon>Muribaculaceae</taxon>
        <taxon>Muribaculaceae incertae sedis</taxon>
        <taxon>Candidatus Merdivivens</taxon>
    </lineage>
</organism>
<gene>
    <name evidence="2" type="ORF">IAC87_02020</name>
</gene>
<dbReference type="AlphaFoldDB" id="A0A9D9NPS9"/>
<feature type="chain" id="PRO_5038780842" evidence="1">
    <location>
        <begin position="31"/>
        <end position="385"/>
    </location>
</feature>
<name>A0A9D9NPS9_9BACT</name>
<proteinExistence type="predicted"/>